<reference evidence="2" key="1">
    <citation type="submission" date="2013-12" db="EMBL/GenBank/DDBJ databases">
        <authorList>
            <person name="Aslett M."/>
        </authorList>
    </citation>
    <scope>NUCLEOTIDE SEQUENCE [LARGE SCALE GENOMIC DNA]</scope>
    <source>
        <strain evidence="2">Lindley</strain>
    </source>
</reference>
<dbReference type="Proteomes" id="UP000050741">
    <property type="component" value="Unassembled WGS sequence"/>
</dbReference>
<reference evidence="2" key="2">
    <citation type="submission" date="2014-05" db="EMBL/GenBank/DDBJ databases">
        <title>The genome and life-stage specific transcriptomes of Globodera pallida elucidate key aspects of plant parasitism by a cyst nematode.</title>
        <authorList>
            <person name="Cotton J.A."/>
            <person name="Lilley C.J."/>
            <person name="Jones L.M."/>
            <person name="Kikuchi T."/>
            <person name="Reid A.J."/>
            <person name="Thorpe P."/>
            <person name="Tsai I.J."/>
            <person name="Beasley H."/>
            <person name="Blok V."/>
            <person name="Cock P.J.A."/>
            <person name="Van den Akker S.E."/>
            <person name="Holroyd N."/>
            <person name="Hunt M."/>
            <person name="Mantelin S."/>
            <person name="Naghra H."/>
            <person name="Pain A."/>
            <person name="Palomares-Rius J.E."/>
            <person name="Zarowiecki M."/>
            <person name="Berriman M."/>
            <person name="Jones J.T."/>
            <person name="Urwin P.E."/>
        </authorList>
    </citation>
    <scope>NUCLEOTIDE SEQUENCE [LARGE SCALE GENOMIC DNA]</scope>
    <source>
        <strain evidence="2">Lindley</strain>
    </source>
</reference>
<dbReference type="WBParaSite" id="GPLIN_001004200">
    <property type="protein sequence ID" value="GPLIN_001004200"/>
    <property type="gene ID" value="GPLIN_001004200"/>
</dbReference>
<keyword evidence="1" id="KW-0812">Transmembrane</keyword>
<dbReference type="PANTHER" id="PTHR23021:SF11">
    <property type="entry name" value="SERPENTINE RECEPTOR, CLASS T"/>
    <property type="match status" value="1"/>
</dbReference>
<keyword evidence="1" id="KW-1133">Transmembrane helix</keyword>
<protein>
    <submittedName>
        <fullName evidence="3">G protein-coupled receptor</fullName>
    </submittedName>
</protein>
<keyword evidence="2" id="KW-1185">Reference proteome</keyword>
<evidence type="ECO:0000256" key="1">
    <source>
        <dbReference type="SAM" id="Phobius"/>
    </source>
</evidence>
<dbReference type="PANTHER" id="PTHR23021">
    <property type="entry name" value="SERPENTINE RECEPTOR, CLASS T"/>
    <property type="match status" value="1"/>
</dbReference>
<dbReference type="InterPro" id="IPR019425">
    <property type="entry name" value="7TM_GPCR_serpentine_rcpt_Srt"/>
</dbReference>
<name>A0A183CAZ1_GLOPA</name>
<reference evidence="3" key="3">
    <citation type="submission" date="2016-06" db="UniProtKB">
        <authorList>
            <consortium name="WormBaseParasite"/>
        </authorList>
    </citation>
    <scope>IDENTIFICATION</scope>
</reference>
<proteinExistence type="predicted"/>
<organism evidence="2 3">
    <name type="scientific">Globodera pallida</name>
    <name type="common">Potato cyst nematode worm</name>
    <name type="synonym">Heterodera pallida</name>
    <dbReference type="NCBI Taxonomy" id="36090"/>
    <lineage>
        <taxon>Eukaryota</taxon>
        <taxon>Metazoa</taxon>
        <taxon>Ecdysozoa</taxon>
        <taxon>Nematoda</taxon>
        <taxon>Chromadorea</taxon>
        <taxon>Rhabditida</taxon>
        <taxon>Tylenchina</taxon>
        <taxon>Tylenchomorpha</taxon>
        <taxon>Tylenchoidea</taxon>
        <taxon>Heteroderidae</taxon>
        <taxon>Heteroderinae</taxon>
        <taxon>Globodera</taxon>
    </lineage>
</organism>
<keyword evidence="1" id="KW-0472">Membrane</keyword>
<feature type="transmembrane region" description="Helical" evidence="1">
    <location>
        <begin position="50"/>
        <end position="74"/>
    </location>
</feature>
<evidence type="ECO:0000313" key="3">
    <source>
        <dbReference type="WBParaSite" id="GPLIN_001004200"/>
    </source>
</evidence>
<evidence type="ECO:0000313" key="2">
    <source>
        <dbReference type="Proteomes" id="UP000050741"/>
    </source>
</evidence>
<sequence>MDIDSIPLERRQFVSESIAVCVLCAIYYVLYGPCIYSIWKHMRDNSCHKLLFYIGMTDLAILWAPGFFCGWANLRGAVFCSYKRLHVHGLPPVFYLTFNKTIREDCRLMCVKLFKRHRIGHIGGVTVIRPKMTLVNGALRKCEFCKDFIY</sequence>
<dbReference type="AlphaFoldDB" id="A0A183CAZ1"/>
<dbReference type="Pfam" id="PF10321">
    <property type="entry name" value="7TM_GPCR_Srt"/>
    <property type="match status" value="1"/>
</dbReference>
<accession>A0A183CAZ1</accession>
<feature type="transmembrane region" description="Helical" evidence="1">
    <location>
        <begin position="17"/>
        <end position="38"/>
    </location>
</feature>